<dbReference type="GO" id="GO:0006508">
    <property type="term" value="P:proteolysis"/>
    <property type="evidence" value="ECO:0007669"/>
    <property type="project" value="InterPro"/>
</dbReference>
<name>A0A266Q8A4_9GAMM</name>
<dbReference type="GO" id="GO:0004197">
    <property type="term" value="F:cysteine-type endopeptidase activity"/>
    <property type="evidence" value="ECO:0007669"/>
    <property type="project" value="InterPro"/>
</dbReference>
<feature type="domain" description="Peptidase C14 caspase" evidence="1">
    <location>
        <begin position="20"/>
        <end position="264"/>
    </location>
</feature>
<keyword evidence="3" id="KW-1185">Reference proteome</keyword>
<protein>
    <recommendedName>
        <fullName evidence="1">Peptidase C14 caspase domain-containing protein</fullName>
    </recommendedName>
</protein>
<dbReference type="RefSeq" id="WP_094983826.1">
    <property type="nucleotide sequence ID" value="NZ_NHNI01000001.1"/>
</dbReference>
<dbReference type="EMBL" id="NHNI01000001">
    <property type="protein sequence ID" value="OZY86065.1"/>
    <property type="molecule type" value="Genomic_DNA"/>
</dbReference>
<dbReference type="SUPFAM" id="SSF52129">
    <property type="entry name" value="Caspase-like"/>
    <property type="match status" value="1"/>
</dbReference>
<gene>
    <name evidence="2" type="ORF">CBP51_03265</name>
</gene>
<dbReference type="AlphaFoldDB" id="A0A266Q8A4"/>
<dbReference type="Proteomes" id="UP000216101">
    <property type="component" value="Unassembled WGS sequence"/>
</dbReference>
<evidence type="ECO:0000259" key="1">
    <source>
        <dbReference type="Pfam" id="PF00656"/>
    </source>
</evidence>
<evidence type="ECO:0000313" key="2">
    <source>
        <dbReference type="EMBL" id="OZY86065.1"/>
    </source>
</evidence>
<dbReference type="Gene3D" id="3.40.50.1460">
    <property type="match status" value="1"/>
</dbReference>
<sequence length="394" mass="43272">MTVIFESEAYKQNTNIAATHVLIIGCGEYPNLTMQEFGGLKSLTAPSISAKAIADWFLSGEDAMPIGKGLQSHEAFCNPAAPLGTLTIFMSPKNSYETPWGAVISTARPTIANIRIAYLEWLNRLAENNENRGVFYFCGHGVSNGINQYLLADDFGDDPSDLFASAFHVSNTIHASIRKTSASLFFFIDACMEFNEDLVQQIDEPKSLYNGPRKGVPKTRNWAVIRATTTNRLAYAPKNGVARFTDSLLCALKGHCGTQQAMGSNFEVCATHLRDAIADFLVFSQRSISGDQQVLGEANIEGNGKIAMHVLKQRPLVLLELDVDPEGYRPIARAFTENNLIGRDTRSLSNGPARFLMHQGEWTYGTNALNNEYVEQITQGFFTGAALSCCFKVP</sequence>
<evidence type="ECO:0000313" key="3">
    <source>
        <dbReference type="Proteomes" id="UP000216101"/>
    </source>
</evidence>
<accession>A0A266Q8A4</accession>
<dbReference type="InterPro" id="IPR011600">
    <property type="entry name" value="Pept_C14_caspase"/>
</dbReference>
<dbReference type="Pfam" id="PF00656">
    <property type="entry name" value="Peptidase_C14"/>
    <property type="match status" value="1"/>
</dbReference>
<comment type="caution">
    <text evidence="2">The sequence shown here is derived from an EMBL/GenBank/DDBJ whole genome shotgun (WGS) entry which is preliminary data.</text>
</comment>
<organism evidence="2 3">
    <name type="scientific">Cellvibrio mixtus</name>
    <dbReference type="NCBI Taxonomy" id="39650"/>
    <lineage>
        <taxon>Bacteria</taxon>
        <taxon>Pseudomonadati</taxon>
        <taxon>Pseudomonadota</taxon>
        <taxon>Gammaproteobacteria</taxon>
        <taxon>Cellvibrionales</taxon>
        <taxon>Cellvibrionaceae</taxon>
        <taxon>Cellvibrio</taxon>
    </lineage>
</organism>
<dbReference type="InterPro" id="IPR029030">
    <property type="entry name" value="Caspase-like_dom_sf"/>
</dbReference>
<proteinExistence type="predicted"/>
<reference evidence="3" key="1">
    <citation type="submission" date="2017-05" db="EMBL/GenBank/DDBJ databases">
        <authorList>
            <person name="Barney B.M."/>
        </authorList>
    </citation>
    <scope>NUCLEOTIDE SEQUENCE [LARGE SCALE GENOMIC DNA]</scope>
    <source>
        <strain evidence="3">PSBB022</strain>
    </source>
</reference>